<dbReference type="GO" id="GO:0000976">
    <property type="term" value="F:transcription cis-regulatory region binding"/>
    <property type="evidence" value="ECO:0007669"/>
    <property type="project" value="TreeGrafter"/>
</dbReference>
<dbReference type="STRING" id="1122155.SAMN02745158_00476"/>
<evidence type="ECO:0000256" key="9">
    <source>
        <dbReference type="PROSITE-ProRule" id="PRU01091"/>
    </source>
</evidence>
<evidence type="ECO:0000256" key="2">
    <source>
        <dbReference type="ARBA" id="ARBA00022553"/>
    </source>
</evidence>
<keyword evidence="6" id="KW-0804">Transcription</keyword>
<evidence type="ECO:0000256" key="3">
    <source>
        <dbReference type="ARBA" id="ARBA00023012"/>
    </source>
</evidence>
<reference evidence="12 13" key="1">
    <citation type="submission" date="2016-11" db="EMBL/GenBank/DDBJ databases">
        <authorList>
            <person name="Jaros S."/>
            <person name="Januszkiewicz K."/>
            <person name="Wedrychowicz H."/>
        </authorList>
    </citation>
    <scope>NUCLEOTIDE SEQUENCE [LARGE SCALE GENOMIC DNA]</scope>
    <source>
        <strain evidence="12 13">DSM 17459</strain>
    </source>
</reference>
<dbReference type="SUPFAM" id="SSF52172">
    <property type="entry name" value="CheY-like"/>
    <property type="match status" value="1"/>
</dbReference>
<feature type="domain" description="OmpR/PhoB-type" evidence="11">
    <location>
        <begin position="125"/>
        <end position="224"/>
    </location>
</feature>
<evidence type="ECO:0000256" key="8">
    <source>
        <dbReference type="PROSITE-ProRule" id="PRU00169"/>
    </source>
</evidence>
<dbReference type="EMBL" id="FQVI01000001">
    <property type="protein sequence ID" value="SHE40750.1"/>
    <property type="molecule type" value="Genomic_DNA"/>
</dbReference>
<protein>
    <recommendedName>
        <fullName evidence="1">Stage 0 sporulation protein A homolog</fullName>
    </recommendedName>
</protein>
<keyword evidence="2 8" id="KW-0597">Phosphoprotein</keyword>
<dbReference type="GO" id="GO:0032993">
    <property type="term" value="C:protein-DNA complex"/>
    <property type="evidence" value="ECO:0007669"/>
    <property type="project" value="TreeGrafter"/>
</dbReference>
<keyword evidence="3" id="KW-0902">Two-component regulatory system</keyword>
<dbReference type="InterPro" id="IPR039420">
    <property type="entry name" value="WalR-like"/>
</dbReference>
<dbReference type="Gene3D" id="3.40.50.2300">
    <property type="match status" value="1"/>
</dbReference>
<dbReference type="PANTHER" id="PTHR48111:SF22">
    <property type="entry name" value="REGULATOR OF RPOS"/>
    <property type="match status" value="1"/>
</dbReference>
<dbReference type="Gene3D" id="1.10.10.10">
    <property type="entry name" value="Winged helix-like DNA-binding domain superfamily/Winged helix DNA-binding domain"/>
    <property type="match status" value="1"/>
</dbReference>
<dbReference type="GO" id="GO:0006355">
    <property type="term" value="P:regulation of DNA-templated transcription"/>
    <property type="evidence" value="ECO:0007669"/>
    <property type="project" value="InterPro"/>
</dbReference>
<dbReference type="Gene3D" id="6.10.250.690">
    <property type="match status" value="1"/>
</dbReference>
<dbReference type="GO" id="GO:0000156">
    <property type="term" value="F:phosphorelay response regulator activity"/>
    <property type="evidence" value="ECO:0007669"/>
    <property type="project" value="TreeGrafter"/>
</dbReference>
<dbReference type="Pfam" id="PF00072">
    <property type="entry name" value="Response_reg"/>
    <property type="match status" value="1"/>
</dbReference>
<sequence>MRILIIEDDEKLCESLQFQLKREGILSDTCSDGEDGLDMIRQQAHDLVLLDRMLPSLDGLTILDRMRQEQIMTPVILVTALGDLNDKITGLNSGADDYLVKPYEFQELLARIRCISRRPIGLELSSEISMGNIVYNPSLQQLTGRGGKQVLLSKREGALLEFFLRNPRQTLPRLTILTRVWGPNAEVEEGNLDNYIHFVRRRLKAVNAALTLKTIRGVGYCLEESDV</sequence>
<dbReference type="Proteomes" id="UP000184245">
    <property type="component" value="Unassembled WGS sequence"/>
</dbReference>
<evidence type="ECO:0000259" key="11">
    <source>
        <dbReference type="PROSITE" id="PS51755"/>
    </source>
</evidence>
<dbReference type="SUPFAM" id="SSF46894">
    <property type="entry name" value="C-terminal effector domain of the bipartite response regulators"/>
    <property type="match status" value="1"/>
</dbReference>
<keyword evidence="13" id="KW-1185">Reference proteome</keyword>
<keyword evidence="4" id="KW-0805">Transcription regulation</keyword>
<evidence type="ECO:0000256" key="6">
    <source>
        <dbReference type="ARBA" id="ARBA00023163"/>
    </source>
</evidence>
<name>A0A1M4T8K6_9CLOT</name>
<dbReference type="InterPro" id="IPR001789">
    <property type="entry name" value="Sig_transdc_resp-reg_receiver"/>
</dbReference>
<dbReference type="InterPro" id="IPR011006">
    <property type="entry name" value="CheY-like_superfamily"/>
</dbReference>
<dbReference type="CDD" id="cd00383">
    <property type="entry name" value="trans_reg_C"/>
    <property type="match status" value="1"/>
</dbReference>
<dbReference type="InterPro" id="IPR036388">
    <property type="entry name" value="WH-like_DNA-bd_sf"/>
</dbReference>
<comment type="function">
    <text evidence="7">May play the central regulatory role in sporulation. It may be an element of the effector pathway responsible for the activation of sporulation genes in response to nutritional stress. Spo0A may act in concert with spo0H (a sigma factor) to control the expression of some genes that are critical to the sporulation process.</text>
</comment>
<dbReference type="PROSITE" id="PS51755">
    <property type="entry name" value="OMPR_PHOB"/>
    <property type="match status" value="1"/>
</dbReference>
<feature type="DNA-binding region" description="OmpR/PhoB-type" evidence="9">
    <location>
        <begin position="125"/>
        <end position="224"/>
    </location>
</feature>
<evidence type="ECO:0000256" key="1">
    <source>
        <dbReference type="ARBA" id="ARBA00018672"/>
    </source>
</evidence>
<dbReference type="AlphaFoldDB" id="A0A1M4T8K6"/>
<dbReference type="Pfam" id="PF00486">
    <property type="entry name" value="Trans_reg_C"/>
    <property type="match status" value="1"/>
</dbReference>
<dbReference type="OrthoDB" id="9790442at2"/>
<gene>
    <name evidence="12" type="ORF">SAMN02745158_00476</name>
</gene>
<dbReference type="PROSITE" id="PS50110">
    <property type="entry name" value="RESPONSE_REGULATORY"/>
    <property type="match status" value="1"/>
</dbReference>
<dbReference type="SMART" id="SM00448">
    <property type="entry name" value="REC"/>
    <property type="match status" value="1"/>
</dbReference>
<dbReference type="InterPro" id="IPR016032">
    <property type="entry name" value="Sig_transdc_resp-reg_C-effctor"/>
</dbReference>
<proteinExistence type="predicted"/>
<evidence type="ECO:0000259" key="10">
    <source>
        <dbReference type="PROSITE" id="PS50110"/>
    </source>
</evidence>
<feature type="domain" description="Response regulatory" evidence="10">
    <location>
        <begin position="2"/>
        <end position="116"/>
    </location>
</feature>
<dbReference type="InterPro" id="IPR001867">
    <property type="entry name" value="OmpR/PhoB-type_DNA-bd"/>
</dbReference>
<evidence type="ECO:0000313" key="13">
    <source>
        <dbReference type="Proteomes" id="UP000184245"/>
    </source>
</evidence>
<dbReference type="GO" id="GO:0005829">
    <property type="term" value="C:cytosol"/>
    <property type="evidence" value="ECO:0007669"/>
    <property type="project" value="TreeGrafter"/>
</dbReference>
<dbReference type="PANTHER" id="PTHR48111">
    <property type="entry name" value="REGULATOR OF RPOS"/>
    <property type="match status" value="1"/>
</dbReference>
<evidence type="ECO:0000256" key="4">
    <source>
        <dbReference type="ARBA" id="ARBA00023015"/>
    </source>
</evidence>
<organism evidence="12 13">
    <name type="scientific">Lactonifactor longoviformis DSM 17459</name>
    <dbReference type="NCBI Taxonomy" id="1122155"/>
    <lineage>
        <taxon>Bacteria</taxon>
        <taxon>Bacillati</taxon>
        <taxon>Bacillota</taxon>
        <taxon>Clostridia</taxon>
        <taxon>Eubacteriales</taxon>
        <taxon>Clostridiaceae</taxon>
        <taxon>Lactonifactor</taxon>
    </lineage>
</organism>
<accession>A0A1M4T8K6</accession>
<feature type="modified residue" description="4-aspartylphosphate" evidence="8">
    <location>
        <position position="51"/>
    </location>
</feature>
<evidence type="ECO:0000256" key="5">
    <source>
        <dbReference type="ARBA" id="ARBA00023125"/>
    </source>
</evidence>
<evidence type="ECO:0000313" key="12">
    <source>
        <dbReference type="EMBL" id="SHE40750.1"/>
    </source>
</evidence>
<dbReference type="SMART" id="SM00862">
    <property type="entry name" value="Trans_reg_C"/>
    <property type="match status" value="1"/>
</dbReference>
<keyword evidence="5 9" id="KW-0238">DNA-binding</keyword>
<evidence type="ECO:0000256" key="7">
    <source>
        <dbReference type="ARBA" id="ARBA00024867"/>
    </source>
</evidence>
<dbReference type="RefSeq" id="WP_072848649.1">
    <property type="nucleotide sequence ID" value="NZ_FQVI01000001.1"/>
</dbReference>